<keyword evidence="2" id="KW-1185">Reference proteome</keyword>
<accession>C6LKX8</accession>
<gene>
    <name evidence="1" type="ORF">BRYFOR_09325</name>
</gene>
<dbReference type="Proteomes" id="UP000005561">
    <property type="component" value="Unassembled WGS sequence"/>
</dbReference>
<dbReference type="STRING" id="168384.SAMN05660368_03824"/>
<dbReference type="AlphaFoldDB" id="C6LKX8"/>
<sequence length="282" mass="32724">MDIQWHPAFCAAAELEFKGNKTELDFQREYNLSKKPLQIDLLVVEKLDDVNVENEIGRIFRKYNVIEYKSPKDGLTIDDFFKTFAYAELYKSQGKTVDQIPINQLTVSVVREGKPEELFRSLVKYGFTVEEKFKGIYYVYGLHLPAQIVVTKELDRKKHRSLRVLSEDALEEDVRAFIEDARKLTAQGDLINVDAILQVSVSANYNLYNELKRRYPEMCEAMKTLMRDEMMEAQREGEMKKARETALKMKKKGYSDTTIADILEVGVTTVQQWFSEKTSVAR</sequence>
<comment type="caution">
    <text evidence="1">The sequence shown here is derived from an EMBL/GenBank/DDBJ whole genome shotgun (WGS) entry which is preliminary data.</text>
</comment>
<proteinExistence type="predicted"/>
<dbReference type="EMBL" id="ACCL02000026">
    <property type="protein sequence ID" value="EET58726.1"/>
    <property type="molecule type" value="Genomic_DNA"/>
</dbReference>
<protein>
    <submittedName>
        <fullName evidence="1">Uncharacterized protein</fullName>
    </submittedName>
</protein>
<reference evidence="1" key="1">
    <citation type="submission" date="2009-07" db="EMBL/GenBank/DDBJ databases">
        <authorList>
            <person name="Weinstock G."/>
            <person name="Sodergren E."/>
            <person name="Clifton S."/>
            <person name="Fulton L."/>
            <person name="Fulton B."/>
            <person name="Courtney L."/>
            <person name="Fronick C."/>
            <person name="Harrison M."/>
            <person name="Strong C."/>
            <person name="Farmer C."/>
            <person name="Delahaunty K."/>
            <person name="Markovic C."/>
            <person name="Hall O."/>
            <person name="Minx P."/>
            <person name="Tomlinson C."/>
            <person name="Mitreva M."/>
            <person name="Nelson J."/>
            <person name="Hou S."/>
            <person name="Wollam A."/>
            <person name="Pepin K.H."/>
            <person name="Johnson M."/>
            <person name="Bhonagiri V."/>
            <person name="Nash W.E."/>
            <person name="Warren W."/>
            <person name="Chinwalla A."/>
            <person name="Mardis E.R."/>
            <person name="Wilson R.K."/>
        </authorList>
    </citation>
    <scope>NUCLEOTIDE SEQUENCE [LARGE SCALE GENOMIC DNA]</scope>
    <source>
        <strain evidence="1">DSM 14469</strain>
    </source>
</reference>
<organism evidence="1 2">
    <name type="scientific">Marvinbryantia formatexigens DSM 14469</name>
    <dbReference type="NCBI Taxonomy" id="478749"/>
    <lineage>
        <taxon>Bacteria</taxon>
        <taxon>Bacillati</taxon>
        <taxon>Bacillota</taxon>
        <taxon>Clostridia</taxon>
        <taxon>Lachnospirales</taxon>
        <taxon>Lachnospiraceae</taxon>
        <taxon>Marvinbryantia</taxon>
    </lineage>
</organism>
<evidence type="ECO:0000313" key="2">
    <source>
        <dbReference type="Proteomes" id="UP000005561"/>
    </source>
</evidence>
<evidence type="ECO:0000313" key="1">
    <source>
        <dbReference type="EMBL" id="EET58726.1"/>
    </source>
</evidence>
<dbReference type="eggNOG" id="ENOG502ZC2M">
    <property type="taxonomic scope" value="Bacteria"/>
</dbReference>
<name>C6LKX8_9FIRM</name>